<dbReference type="SMART" id="SM00546">
    <property type="entry name" value="CUE"/>
    <property type="match status" value="1"/>
</dbReference>
<dbReference type="InterPro" id="IPR041800">
    <property type="entry name" value="ASCC2_CUE"/>
</dbReference>
<feature type="compositionally biased region" description="Basic and acidic residues" evidence="1">
    <location>
        <begin position="610"/>
        <end position="620"/>
    </location>
</feature>
<feature type="compositionally biased region" description="Gly residues" evidence="1">
    <location>
        <begin position="804"/>
        <end position="821"/>
    </location>
</feature>
<evidence type="ECO:0000259" key="2">
    <source>
        <dbReference type="PROSITE" id="PS51140"/>
    </source>
</evidence>
<dbReference type="PANTHER" id="PTHR21494:SF0">
    <property type="entry name" value="ACTIVATING SIGNAL COINTEGRATOR 1 COMPLEX SUBUNIT 2"/>
    <property type="match status" value="1"/>
</dbReference>
<evidence type="ECO:0000256" key="1">
    <source>
        <dbReference type="SAM" id="MobiDB-lite"/>
    </source>
</evidence>
<dbReference type="InterPro" id="IPR009060">
    <property type="entry name" value="UBA-like_sf"/>
</dbReference>
<reference evidence="3" key="1">
    <citation type="submission" date="2022-07" db="EMBL/GenBank/DDBJ databases">
        <authorList>
            <person name="Macas J."/>
            <person name="Novak P."/>
            <person name="Neumann P."/>
        </authorList>
    </citation>
    <scope>NUCLEOTIDE SEQUENCE</scope>
</reference>
<dbReference type="GO" id="GO:0043130">
    <property type="term" value="F:ubiquitin binding"/>
    <property type="evidence" value="ECO:0007669"/>
    <property type="project" value="InterPro"/>
</dbReference>
<feature type="region of interest" description="Disordered" evidence="1">
    <location>
        <begin position="1"/>
        <end position="73"/>
    </location>
</feature>
<keyword evidence="4" id="KW-1185">Reference proteome</keyword>
<feature type="region of interest" description="Disordered" evidence="1">
    <location>
        <begin position="704"/>
        <end position="742"/>
    </location>
</feature>
<dbReference type="InterPro" id="IPR003892">
    <property type="entry name" value="CUE"/>
</dbReference>
<feature type="compositionally biased region" description="Low complexity" evidence="1">
    <location>
        <begin position="1"/>
        <end position="23"/>
    </location>
</feature>
<dbReference type="Gene3D" id="1.10.8.10">
    <property type="entry name" value="DNA helicase RuvA subunit, C-terminal domain"/>
    <property type="match status" value="1"/>
</dbReference>
<feature type="compositionally biased region" description="Polar residues" evidence="1">
    <location>
        <begin position="39"/>
        <end position="51"/>
    </location>
</feature>
<dbReference type="PANTHER" id="PTHR21494">
    <property type="entry name" value="ACTIVATING SIGNAL COINTEGRATOR 1 COMPLEX SUBUNIT 2 ASC-1 COMPLEX SUBUNIT P100"/>
    <property type="match status" value="1"/>
</dbReference>
<protein>
    <recommendedName>
        <fullName evidence="2">CUE domain-containing protein</fullName>
    </recommendedName>
</protein>
<dbReference type="EMBL" id="CAMAPE010000027">
    <property type="protein sequence ID" value="CAH9091364.1"/>
    <property type="molecule type" value="Genomic_DNA"/>
</dbReference>
<dbReference type="InterPro" id="IPR052586">
    <property type="entry name" value="ASCC2"/>
</dbReference>
<proteinExistence type="predicted"/>
<evidence type="ECO:0000313" key="3">
    <source>
        <dbReference type="EMBL" id="CAH9091364.1"/>
    </source>
</evidence>
<dbReference type="OrthoDB" id="5577209at2759"/>
<feature type="domain" description="CUE" evidence="2">
    <location>
        <begin position="538"/>
        <end position="581"/>
    </location>
</feature>
<dbReference type="SUPFAM" id="SSF46934">
    <property type="entry name" value="UBA-like"/>
    <property type="match status" value="1"/>
</dbReference>
<comment type="caution">
    <text evidence="3">The sequence shown here is derived from an EMBL/GenBank/DDBJ whole genome shotgun (WGS) entry which is preliminary data.</text>
</comment>
<feature type="compositionally biased region" description="Polar residues" evidence="1">
    <location>
        <begin position="726"/>
        <end position="736"/>
    </location>
</feature>
<accession>A0A9P0Z9F0</accession>
<dbReference type="Proteomes" id="UP001152484">
    <property type="component" value="Unassembled WGS sequence"/>
</dbReference>
<feature type="compositionally biased region" description="Basic residues" evidence="1">
    <location>
        <begin position="867"/>
        <end position="883"/>
    </location>
</feature>
<name>A0A9P0Z9F0_CUSEU</name>
<evidence type="ECO:0000313" key="4">
    <source>
        <dbReference type="Proteomes" id="UP001152484"/>
    </source>
</evidence>
<dbReference type="PROSITE" id="PS51140">
    <property type="entry name" value="CUE"/>
    <property type="match status" value="1"/>
</dbReference>
<feature type="region of interest" description="Disordered" evidence="1">
    <location>
        <begin position="799"/>
        <end position="890"/>
    </location>
</feature>
<feature type="compositionally biased region" description="Gly residues" evidence="1">
    <location>
        <begin position="850"/>
        <end position="866"/>
    </location>
</feature>
<dbReference type="Pfam" id="PF02845">
    <property type="entry name" value="CUE"/>
    <property type="match status" value="1"/>
</dbReference>
<feature type="region of interest" description="Disordered" evidence="1">
    <location>
        <begin position="601"/>
        <end position="621"/>
    </location>
</feature>
<dbReference type="AlphaFoldDB" id="A0A9P0Z9F0"/>
<organism evidence="3 4">
    <name type="scientific">Cuscuta europaea</name>
    <name type="common">European dodder</name>
    <dbReference type="NCBI Taxonomy" id="41803"/>
    <lineage>
        <taxon>Eukaryota</taxon>
        <taxon>Viridiplantae</taxon>
        <taxon>Streptophyta</taxon>
        <taxon>Embryophyta</taxon>
        <taxon>Tracheophyta</taxon>
        <taxon>Spermatophyta</taxon>
        <taxon>Magnoliopsida</taxon>
        <taxon>eudicotyledons</taxon>
        <taxon>Gunneridae</taxon>
        <taxon>Pentapetalae</taxon>
        <taxon>asterids</taxon>
        <taxon>lamiids</taxon>
        <taxon>Solanales</taxon>
        <taxon>Convolvulaceae</taxon>
        <taxon>Cuscuteae</taxon>
        <taxon>Cuscuta</taxon>
        <taxon>Cuscuta subgen. Cuscuta</taxon>
    </lineage>
</organism>
<gene>
    <name evidence="3" type="ORF">CEURO_LOCUS11519</name>
</gene>
<dbReference type="CDD" id="cd14364">
    <property type="entry name" value="CUE_ASCC2"/>
    <property type="match status" value="1"/>
</dbReference>
<sequence length="890" mass="97792">MSSNRYSSQNRNQGSSSSSSNNSFARPKQKFMPKKDIQSDQTPFTSTCQQSKKSDGAASIAAGGSGSGESASRLKMSEMGEWVSSVGQGGNFVDYLPQDEAVATGLGADKGGLDPVESQRVVDLLNRELSRLLKLSPKDFWREVASDTSLHSFLESFLKFRSRWYDFPYHGPKGIVAGVIVGEFELSRRVFMALYRISSSRDPGAKAADTVCQKDYSALLQEKKLLSLPKLLEISAIYGHENEDLTRILIVNAINAQPWIHDDLTKVTSHFLSIVHTMYERCSSSIEVLFSSVGCQELGHTRLLKDYLEVMDFINDGVVSMDAFVNAYNQSAVYISIPVDMSHGNEEMLTTLARLHDSLLPSLERGFRLLFASKENNGSSDISSSSMQSDVYLSLKMLSTRIVNFGWKLLYLCYLRDEAFDGSYLVPVGMKMFPANVEDPIIRTDILIQIVRDINGIYLQSLEAPTKGTFLQSIEENHKVMSRIELLRDAGWFTVDDDQFRFLSGIFVKSVQENIRTTPSMPSSGTNSTAQIDEDAVIVESKISQIKDLFPEYGKGFLAACLEVYNQDPEEVIQRILEGTLHKDLQSLDIFLDETPKPKSFLLPPSLAPPKDKGKGKLFESSEPVPTIKRTQIGSSSNSSSTSSVVVGRYVRKTGSDLPDATVLNSRSEADLARTAALASHFEEYEDEYDDSFDDLGVSVAGSALEETENIDDDKLNSGRGGKSSGFDNNASNSKWNSRKKPQFYVKDGKNYSYKVEGSIAVNNYDEASLVNQAQKELIHGLGQGGNLPMGAVKRIADSIPGEQGRGGGRGQQQVGRGFGRGHISSSSSGPVQKPNDDDEDESGVKEWGRGGGRGGNLRGGGGGQRGRGRNHYKKDRAMKKHMAGVTGHW</sequence>